<evidence type="ECO:0000313" key="2">
    <source>
        <dbReference type="EMBL" id="MDQ1118221.1"/>
    </source>
</evidence>
<comment type="caution">
    <text evidence="2">The sequence shown here is derived from an EMBL/GenBank/DDBJ whole genome shotgun (WGS) entry which is preliminary data.</text>
</comment>
<name>A0AAW8G7B9_9GAMM</name>
<dbReference type="Proteomes" id="UP001234354">
    <property type="component" value="Unassembled WGS sequence"/>
</dbReference>
<feature type="transmembrane region" description="Helical" evidence="1">
    <location>
        <begin position="104"/>
        <end position="121"/>
    </location>
</feature>
<keyword evidence="1" id="KW-0472">Membrane</keyword>
<proteinExistence type="predicted"/>
<feature type="transmembrane region" description="Helical" evidence="1">
    <location>
        <begin position="127"/>
        <end position="144"/>
    </location>
</feature>
<accession>A0AAW8G7B9</accession>
<feature type="transmembrane region" description="Helical" evidence="1">
    <location>
        <begin position="165"/>
        <end position="185"/>
    </location>
</feature>
<evidence type="ECO:0000256" key="1">
    <source>
        <dbReference type="SAM" id="Phobius"/>
    </source>
</evidence>
<keyword evidence="1" id="KW-1133">Transmembrane helix</keyword>
<evidence type="ECO:0008006" key="4">
    <source>
        <dbReference type="Google" id="ProtNLM"/>
    </source>
</evidence>
<feature type="transmembrane region" description="Helical" evidence="1">
    <location>
        <begin position="34"/>
        <end position="55"/>
    </location>
</feature>
<protein>
    <recommendedName>
        <fullName evidence="4">DUF4234 domain-containing protein</fullName>
    </recommendedName>
</protein>
<gene>
    <name evidence="2" type="ORF">QE383_000529</name>
</gene>
<dbReference type="RefSeq" id="WP_306996045.1">
    <property type="nucleotide sequence ID" value="NZ_JAUTBB010000001.1"/>
</dbReference>
<reference evidence="2" key="1">
    <citation type="submission" date="2023-07" db="EMBL/GenBank/DDBJ databases">
        <title>Functional and genomic diversity of the sorghum phyllosphere microbiome.</title>
        <authorList>
            <person name="Shade A."/>
        </authorList>
    </citation>
    <scope>NUCLEOTIDE SEQUENCE</scope>
    <source>
        <strain evidence="2">SORGH_AS_0908</strain>
    </source>
</reference>
<organism evidence="2 3">
    <name type="scientific">Pseudoxanthomonas winnipegensis</name>
    <dbReference type="NCBI Taxonomy" id="2480810"/>
    <lineage>
        <taxon>Bacteria</taxon>
        <taxon>Pseudomonadati</taxon>
        <taxon>Pseudomonadota</taxon>
        <taxon>Gammaproteobacteria</taxon>
        <taxon>Lysobacterales</taxon>
        <taxon>Lysobacteraceae</taxon>
        <taxon>Pseudoxanthomonas</taxon>
    </lineage>
</organism>
<evidence type="ECO:0000313" key="3">
    <source>
        <dbReference type="Proteomes" id="UP001234354"/>
    </source>
</evidence>
<keyword evidence="1" id="KW-0812">Transmembrane</keyword>
<sequence length="189" mass="21262">MELQAENPYQAPRAPLDSVSAGPSRTVPLLYAPATWKFLLLSFGTLGLYLIIWFYRNWVALRRARQVDLWPVPRAIFSGITAYFCFEQMEDLLAKRMGRRAPQLNGGLMAFLYFILCVTSRLPHPIWMISLLAPLPVLWVNLRVRAAHLASSEEICADDPLSWGAWILVAFGFLFCALALVGLLLPDPG</sequence>
<dbReference type="EMBL" id="JAUTBB010000001">
    <property type="protein sequence ID" value="MDQ1118221.1"/>
    <property type="molecule type" value="Genomic_DNA"/>
</dbReference>
<dbReference type="AlphaFoldDB" id="A0AAW8G7B9"/>